<dbReference type="InterPro" id="IPR041429">
    <property type="entry name" value="ITPK1_N"/>
</dbReference>
<dbReference type="InterPro" id="IPR008656">
    <property type="entry name" value="Inositol_tetrakis-P_1-kinase"/>
</dbReference>
<evidence type="ECO:0000313" key="13">
    <source>
        <dbReference type="Proteomes" id="UP001187471"/>
    </source>
</evidence>
<keyword evidence="13" id="KW-1185">Reference proteome</keyword>
<evidence type="ECO:0000256" key="2">
    <source>
        <dbReference type="ARBA" id="ARBA00009601"/>
    </source>
</evidence>
<dbReference type="Proteomes" id="UP001187471">
    <property type="component" value="Unassembled WGS sequence"/>
</dbReference>
<comment type="caution">
    <text evidence="12">The sequence shown here is derived from an EMBL/GenBank/DDBJ whole genome shotgun (WGS) entry which is preliminary data.</text>
</comment>
<dbReference type="GO" id="GO:0000287">
    <property type="term" value="F:magnesium ion binding"/>
    <property type="evidence" value="ECO:0007669"/>
    <property type="project" value="InterPro"/>
</dbReference>
<dbReference type="GO" id="GO:0047325">
    <property type="term" value="F:inositol-3,4,5,6-tetrakisphosphate 1-kinase activity"/>
    <property type="evidence" value="ECO:0007669"/>
    <property type="project" value="InterPro"/>
</dbReference>
<evidence type="ECO:0000256" key="7">
    <source>
        <dbReference type="ARBA" id="ARBA00022777"/>
    </source>
</evidence>
<dbReference type="GO" id="GO:0005524">
    <property type="term" value="F:ATP binding"/>
    <property type="evidence" value="ECO:0007669"/>
    <property type="project" value="UniProtKB-KW"/>
</dbReference>
<keyword evidence="5" id="KW-0479">Metal-binding</keyword>
<dbReference type="EMBL" id="JAVXUO010002395">
    <property type="protein sequence ID" value="KAK2973602.1"/>
    <property type="molecule type" value="Genomic_DNA"/>
</dbReference>
<accession>A0AA88QRQ0</accession>
<evidence type="ECO:0000256" key="6">
    <source>
        <dbReference type="ARBA" id="ARBA00022741"/>
    </source>
</evidence>
<dbReference type="AlphaFoldDB" id="A0AA88QRQ0"/>
<reference evidence="12" key="1">
    <citation type="submission" date="2022-12" db="EMBL/GenBank/DDBJ databases">
        <title>Draft genome assemblies for two species of Escallonia (Escalloniales).</title>
        <authorList>
            <person name="Chanderbali A."/>
            <person name="Dervinis C."/>
            <person name="Anghel I."/>
            <person name="Soltis D."/>
            <person name="Soltis P."/>
            <person name="Zapata F."/>
        </authorList>
    </citation>
    <scope>NUCLEOTIDE SEQUENCE</scope>
    <source>
        <strain evidence="12">UCBG92.1500</strain>
        <tissue evidence="12">Leaf</tissue>
    </source>
</reference>
<dbReference type="GO" id="GO:0052726">
    <property type="term" value="F:inositol-1,3,4-trisphosphate 5-kinase activity"/>
    <property type="evidence" value="ECO:0007669"/>
    <property type="project" value="InterPro"/>
</dbReference>
<dbReference type="GO" id="GO:0005737">
    <property type="term" value="C:cytoplasm"/>
    <property type="evidence" value="ECO:0007669"/>
    <property type="project" value="TreeGrafter"/>
</dbReference>
<keyword evidence="7" id="KW-0418">Kinase</keyword>
<sequence>MLHKLYGNDWKQQLDDYVTQNPNVLIIDSPEVISQLHNRILMLQVVSEINVEETDTASFQILRQVIMYETASGWWPVAARNPQNVARVQSRRVEEAQPPIVLQEFVNHEGVIFKYYKMMNLEDAEIPPECLVNDIARRAMKLHLFNFDVIVDGYKGTL</sequence>
<name>A0AA88QRQ0_9ASTE</name>
<dbReference type="PANTHER" id="PTHR14217">
    <property type="entry name" value="INOSITOL-TETRAKISPHOSPHATE 1-KINASE"/>
    <property type="match status" value="1"/>
</dbReference>
<feature type="domain" description="Inositol 1,3,4-trisphosphate 5/6-kinase ATP-grasp" evidence="10">
    <location>
        <begin position="93"/>
        <end position="116"/>
    </location>
</feature>
<dbReference type="GO" id="GO:0032957">
    <property type="term" value="P:inositol trisphosphate metabolic process"/>
    <property type="evidence" value="ECO:0007669"/>
    <property type="project" value="InterPro"/>
</dbReference>
<dbReference type="Pfam" id="PF05770">
    <property type="entry name" value="Ins134_P3_kin"/>
    <property type="match status" value="1"/>
</dbReference>
<dbReference type="Gene3D" id="3.30.470.20">
    <property type="entry name" value="ATP-grasp fold, B domain"/>
    <property type="match status" value="1"/>
</dbReference>
<comment type="subunit">
    <text evidence="3">Monomer.</text>
</comment>
<evidence type="ECO:0000256" key="4">
    <source>
        <dbReference type="ARBA" id="ARBA00022679"/>
    </source>
</evidence>
<keyword evidence="4" id="KW-0808">Transferase</keyword>
<protein>
    <submittedName>
        <fullName evidence="12">Uncharacterized protein</fullName>
    </submittedName>
</protein>
<keyword evidence="9" id="KW-0460">Magnesium</keyword>
<dbReference type="GO" id="GO:0052725">
    <property type="term" value="F:inositol-1,3,4-trisphosphate 6-kinase activity"/>
    <property type="evidence" value="ECO:0007669"/>
    <property type="project" value="InterPro"/>
</dbReference>
<evidence type="ECO:0000256" key="8">
    <source>
        <dbReference type="ARBA" id="ARBA00022840"/>
    </source>
</evidence>
<evidence type="ECO:0000259" key="10">
    <source>
        <dbReference type="Pfam" id="PF05770"/>
    </source>
</evidence>
<proteinExistence type="inferred from homology"/>
<dbReference type="Pfam" id="PF17927">
    <property type="entry name" value="Ins134_P3_kin_N"/>
    <property type="match status" value="1"/>
</dbReference>
<gene>
    <name evidence="12" type="ORF">RJ640_027512</name>
</gene>
<evidence type="ECO:0000313" key="12">
    <source>
        <dbReference type="EMBL" id="KAK2973602.1"/>
    </source>
</evidence>
<dbReference type="PANTHER" id="PTHR14217:SF24">
    <property type="entry name" value="INOSITOL-TETRAKISPHOSPHATE 1-KINASE 1"/>
    <property type="match status" value="1"/>
</dbReference>
<comment type="cofactor">
    <cofactor evidence="1">
        <name>Mg(2+)</name>
        <dbReference type="ChEBI" id="CHEBI:18420"/>
    </cofactor>
</comment>
<feature type="domain" description="Inositol-tetrakisphosphate 1-kinase N-terminal" evidence="11">
    <location>
        <begin position="1"/>
        <end position="33"/>
    </location>
</feature>
<evidence type="ECO:0000256" key="9">
    <source>
        <dbReference type="ARBA" id="ARBA00022842"/>
    </source>
</evidence>
<comment type="similarity">
    <text evidence="2">Belongs to the ITPK1 family.</text>
</comment>
<dbReference type="InterPro" id="IPR040464">
    <property type="entry name" value="InsP(3)kin_ATP-grasp"/>
</dbReference>
<evidence type="ECO:0000256" key="5">
    <source>
        <dbReference type="ARBA" id="ARBA00022723"/>
    </source>
</evidence>
<evidence type="ECO:0000256" key="3">
    <source>
        <dbReference type="ARBA" id="ARBA00011245"/>
    </source>
</evidence>
<keyword evidence="6" id="KW-0547">Nucleotide-binding</keyword>
<keyword evidence="8" id="KW-0067">ATP-binding</keyword>
<evidence type="ECO:0000256" key="1">
    <source>
        <dbReference type="ARBA" id="ARBA00001946"/>
    </source>
</evidence>
<organism evidence="12 13">
    <name type="scientific">Escallonia rubra</name>
    <dbReference type="NCBI Taxonomy" id="112253"/>
    <lineage>
        <taxon>Eukaryota</taxon>
        <taxon>Viridiplantae</taxon>
        <taxon>Streptophyta</taxon>
        <taxon>Embryophyta</taxon>
        <taxon>Tracheophyta</taxon>
        <taxon>Spermatophyta</taxon>
        <taxon>Magnoliopsida</taxon>
        <taxon>eudicotyledons</taxon>
        <taxon>Gunneridae</taxon>
        <taxon>Pentapetalae</taxon>
        <taxon>asterids</taxon>
        <taxon>campanulids</taxon>
        <taxon>Escalloniales</taxon>
        <taxon>Escalloniaceae</taxon>
        <taxon>Escallonia</taxon>
    </lineage>
</organism>
<evidence type="ECO:0000259" key="11">
    <source>
        <dbReference type="Pfam" id="PF17927"/>
    </source>
</evidence>